<dbReference type="Gene3D" id="3.30.70.270">
    <property type="match status" value="1"/>
</dbReference>
<dbReference type="Pfam" id="PF07696">
    <property type="entry name" value="7TMR-DISMED2"/>
    <property type="match status" value="1"/>
</dbReference>
<dbReference type="EMBL" id="CP001965">
    <property type="protein sequence ID" value="ADE11793.1"/>
    <property type="molecule type" value="Genomic_DNA"/>
</dbReference>
<name>D5CS57_SIDLE</name>
<keyword evidence="4" id="KW-0732">Signal</keyword>
<dbReference type="CDD" id="cd01949">
    <property type="entry name" value="GGDEF"/>
    <property type="match status" value="1"/>
</dbReference>
<dbReference type="GO" id="GO:1902201">
    <property type="term" value="P:negative regulation of bacterial-type flagellum-dependent cell motility"/>
    <property type="evidence" value="ECO:0007669"/>
    <property type="project" value="TreeGrafter"/>
</dbReference>
<dbReference type="Pfam" id="PF07695">
    <property type="entry name" value="7TMR-DISM_7TM"/>
    <property type="match status" value="1"/>
</dbReference>
<dbReference type="HOGENOM" id="CLU_000445_105_4_4"/>
<feature type="transmembrane region" description="Helical" evidence="3">
    <location>
        <begin position="189"/>
        <end position="210"/>
    </location>
</feature>
<dbReference type="SMART" id="SM00267">
    <property type="entry name" value="GGDEF"/>
    <property type="match status" value="1"/>
</dbReference>
<evidence type="ECO:0000256" key="2">
    <source>
        <dbReference type="ARBA" id="ARBA00034247"/>
    </source>
</evidence>
<dbReference type="KEGG" id="slt:Slit_1560"/>
<comment type="catalytic activity">
    <reaction evidence="2">
        <text>2 GTP = 3',3'-c-di-GMP + 2 diphosphate</text>
        <dbReference type="Rhea" id="RHEA:24898"/>
        <dbReference type="ChEBI" id="CHEBI:33019"/>
        <dbReference type="ChEBI" id="CHEBI:37565"/>
        <dbReference type="ChEBI" id="CHEBI:58805"/>
        <dbReference type="EC" id="2.7.7.65"/>
    </reaction>
</comment>
<keyword evidence="3" id="KW-0472">Membrane</keyword>
<gene>
    <name evidence="6" type="ordered locus">Slit_1560</name>
</gene>
<keyword evidence="3" id="KW-0812">Transmembrane</keyword>
<protein>
    <recommendedName>
        <fullName evidence="1">diguanylate cyclase</fullName>
        <ecNumber evidence="1">2.7.7.65</ecNumber>
    </recommendedName>
</protein>
<dbReference type="OrthoDB" id="5289013at2"/>
<evidence type="ECO:0000256" key="3">
    <source>
        <dbReference type="SAM" id="Phobius"/>
    </source>
</evidence>
<feature type="transmembrane region" description="Helical" evidence="3">
    <location>
        <begin position="252"/>
        <end position="273"/>
    </location>
</feature>
<feature type="transmembrane region" description="Helical" evidence="3">
    <location>
        <begin position="285"/>
        <end position="303"/>
    </location>
</feature>
<dbReference type="InterPro" id="IPR029787">
    <property type="entry name" value="Nucleotide_cyclase"/>
</dbReference>
<reference evidence="6 7" key="1">
    <citation type="submission" date="2010-03" db="EMBL/GenBank/DDBJ databases">
        <title>Complete sequence of Sideroxydans lithotrophicus ES-1.</title>
        <authorList>
            <consortium name="US DOE Joint Genome Institute"/>
            <person name="Lucas S."/>
            <person name="Copeland A."/>
            <person name="Lapidus A."/>
            <person name="Cheng J.-F."/>
            <person name="Bruce D."/>
            <person name="Goodwin L."/>
            <person name="Pitluck S."/>
            <person name="Munk A.C."/>
            <person name="Detter J.C."/>
            <person name="Han C."/>
            <person name="Tapia R."/>
            <person name="Larimer F."/>
            <person name="Land M."/>
            <person name="Hauser L."/>
            <person name="Kyrpides N."/>
            <person name="Ivanova N."/>
            <person name="Emerson D."/>
            <person name="Woyke T."/>
        </authorList>
    </citation>
    <scope>NUCLEOTIDE SEQUENCE [LARGE SCALE GENOMIC DNA]</scope>
    <source>
        <strain evidence="6 7">ES-1</strain>
    </source>
</reference>
<dbReference type="InterPro" id="IPR011623">
    <property type="entry name" value="7TMR_DISM_rcpt_extracell_dom1"/>
</dbReference>
<dbReference type="InterPro" id="IPR011622">
    <property type="entry name" value="7TMR_DISM_rcpt_extracell_dom2"/>
</dbReference>
<evidence type="ECO:0000259" key="5">
    <source>
        <dbReference type="PROSITE" id="PS50887"/>
    </source>
</evidence>
<dbReference type="FunFam" id="3.30.70.270:FF:000001">
    <property type="entry name" value="Diguanylate cyclase domain protein"/>
    <property type="match status" value="1"/>
</dbReference>
<keyword evidence="7" id="KW-1185">Reference proteome</keyword>
<feature type="signal peptide" evidence="4">
    <location>
        <begin position="1"/>
        <end position="22"/>
    </location>
</feature>
<feature type="transmembrane region" description="Helical" evidence="3">
    <location>
        <begin position="217"/>
        <end position="240"/>
    </location>
</feature>
<dbReference type="RefSeq" id="WP_013029691.1">
    <property type="nucleotide sequence ID" value="NC_013959.1"/>
</dbReference>
<keyword evidence="3" id="KW-1133">Transmembrane helix</keyword>
<dbReference type="Proteomes" id="UP000001625">
    <property type="component" value="Chromosome"/>
</dbReference>
<evidence type="ECO:0000313" key="7">
    <source>
        <dbReference type="Proteomes" id="UP000001625"/>
    </source>
</evidence>
<dbReference type="Pfam" id="PF00990">
    <property type="entry name" value="GGDEF"/>
    <property type="match status" value="1"/>
</dbReference>
<dbReference type="PANTHER" id="PTHR45138">
    <property type="entry name" value="REGULATORY COMPONENTS OF SENSORY TRANSDUCTION SYSTEM"/>
    <property type="match status" value="1"/>
</dbReference>
<feature type="domain" description="GGDEF" evidence="5">
    <location>
        <begin position="437"/>
        <end position="569"/>
    </location>
</feature>
<sequence precursor="true">MNTPITKIIPLTLLFLASLLCAAGAGAEVLRLSEVPSHTLCCDAEYFIEGGAPLSLTEAMERQRAGGFKQELKGAPNFGIGSKPVWLHLAFDNDTHAEAERYFVGGVTWLDRMDVYLVRADGSQSAVHTGDELPDAPGLTPAMGYALLLQFSAGRNDLYLRVASTDPMAIPVELMTRQQFEQRHLQLGYFYGFFFGFLAALSAYNFLLVVGTRERSYLYYSLALSSILFCNFAYTGHGVAWLWPEHPGFQKFVILVSMVVYNVLGLMFAARFLALKKHSPRTLRGIRWIGTLAVVIMALALMVDSQFVAAMVAFVCTTAFTIGMFLLGILSVLRNQTSGRYFLFATFFGMLGVGVTALAVWGKIPFRPYTFHAAEFGLVIEATLLALGLSNWMRENRDALYEAEQVARLDALTHLNNRRAFMELALPYASTAGRHERPMSLVMMDIDHFKSINDQYGHQTGDLVLTAVADLLKNFSRTSDIVARWGGEEFILLLPETGLKQAINHAERLRQAIAEFRIPVGETSISLTASFGIAAHVANLSFDKMIEQADVQLYEAKRSGRNKVCCSSAV</sequence>
<dbReference type="STRING" id="580332.Slit_1560"/>
<dbReference type="GO" id="GO:0043709">
    <property type="term" value="P:cell adhesion involved in single-species biofilm formation"/>
    <property type="evidence" value="ECO:0007669"/>
    <property type="project" value="TreeGrafter"/>
</dbReference>
<evidence type="ECO:0000256" key="1">
    <source>
        <dbReference type="ARBA" id="ARBA00012528"/>
    </source>
</evidence>
<feature type="transmembrane region" description="Helical" evidence="3">
    <location>
        <begin position="309"/>
        <end position="329"/>
    </location>
</feature>
<dbReference type="GO" id="GO:0005886">
    <property type="term" value="C:plasma membrane"/>
    <property type="evidence" value="ECO:0007669"/>
    <property type="project" value="TreeGrafter"/>
</dbReference>
<dbReference type="GO" id="GO:0052621">
    <property type="term" value="F:diguanylate cyclase activity"/>
    <property type="evidence" value="ECO:0007669"/>
    <property type="project" value="UniProtKB-EC"/>
</dbReference>
<dbReference type="eggNOG" id="COG3706">
    <property type="taxonomic scope" value="Bacteria"/>
</dbReference>
<dbReference type="Gene3D" id="2.60.40.2380">
    <property type="match status" value="1"/>
</dbReference>
<dbReference type="EC" id="2.7.7.65" evidence="1"/>
<evidence type="ECO:0000313" key="6">
    <source>
        <dbReference type="EMBL" id="ADE11793.1"/>
    </source>
</evidence>
<dbReference type="NCBIfam" id="TIGR00254">
    <property type="entry name" value="GGDEF"/>
    <property type="match status" value="1"/>
</dbReference>
<feature type="transmembrane region" description="Helical" evidence="3">
    <location>
        <begin position="341"/>
        <end position="361"/>
    </location>
</feature>
<dbReference type="InterPro" id="IPR050469">
    <property type="entry name" value="Diguanylate_Cyclase"/>
</dbReference>
<feature type="chain" id="PRO_5003069707" description="diguanylate cyclase" evidence="4">
    <location>
        <begin position="23"/>
        <end position="570"/>
    </location>
</feature>
<dbReference type="InterPro" id="IPR043128">
    <property type="entry name" value="Rev_trsase/Diguanyl_cyclase"/>
</dbReference>
<dbReference type="AlphaFoldDB" id="D5CS57"/>
<dbReference type="PROSITE" id="PS50887">
    <property type="entry name" value="GGDEF"/>
    <property type="match status" value="1"/>
</dbReference>
<dbReference type="InterPro" id="IPR000160">
    <property type="entry name" value="GGDEF_dom"/>
</dbReference>
<accession>D5CS57</accession>
<organism evidence="6 7">
    <name type="scientific">Sideroxydans lithotrophicus (strain ES-1)</name>
    <dbReference type="NCBI Taxonomy" id="580332"/>
    <lineage>
        <taxon>Bacteria</taxon>
        <taxon>Pseudomonadati</taxon>
        <taxon>Pseudomonadota</taxon>
        <taxon>Betaproteobacteria</taxon>
        <taxon>Nitrosomonadales</taxon>
        <taxon>Gallionellaceae</taxon>
        <taxon>Sideroxydans</taxon>
    </lineage>
</organism>
<proteinExistence type="predicted"/>
<dbReference type="PANTHER" id="PTHR45138:SF9">
    <property type="entry name" value="DIGUANYLATE CYCLASE DGCM-RELATED"/>
    <property type="match status" value="1"/>
</dbReference>
<dbReference type="SUPFAM" id="SSF55073">
    <property type="entry name" value="Nucleotide cyclase"/>
    <property type="match status" value="1"/>
</dbReference>
<evidence type="ECO:0000256" key="4">
    <source>
        <dbReference type="SAM" id="SignalP"/>
    </source>
</evidence>